<feature type="compositionally biased region" description="Basic and acidic residues" evidence="1">
    <location>
        <begin position="263"/>
        <end position="279"/>
    </location>
</feature>
<dbReference type="eggNOG" id="ENOG5032M6M">
    <property type="taxonomic scope" value="Bacteria"/>
</dbReference>
<reference evidence="3 4" key="1">
    <citation type="submission" date="2013-03" db="EMBL/GenBank/DDBJ databases">
        <title>Reference genome for the Human Microbiome Project.</title>
        <authorList>
            <person name="Aqrawi P."/>
            <person name="Ayvaz T."/>
            <person name="Bess C."/>
            <person name="Blankenburg K."/>
            <person name="Coyle M."/>
            <person name="Deng J."/>
            <person name="Forbes L."/>
            <person name="Fowler G."/>
            <person name="Francisco L."/>
            <person name="Fu Q."/>
            <person name="Gibbs R."/>
            <person name="Gross S."/>
            <person name="Gubbala S."/>
            <person name="Hale W."/>
            <person name="Hemphill L."/>
            <person name="Highlander S."/>
            <person name="Hirani K."/>
            <person name="Jackson L."/>
            <person name="Jakkamsetti A."/>
            <person name="Javaid M."/>
            <person name="Jayaseelan J.C."/>
            <person name="Jiang H."/>
            <person name="Joshi V."/>
            <person name="Korchina V."/>
            <person name="Kovar C."/>
            <person name="Lara F."/>
            <person name="Lee S."/>
            <person name="Liu Y."/>
            <person name="Mata R."/>
            <person name="Mathew T."/>
            <person name="Munidasa M."/>
            <person name="Muzny D."/>
            <person name="Nazareth L."/>
            <person name="Ngo R."/>
            <person name="Nguyen L."/>
            <person name="Nguyen N."/>
            <person name="Okwuonu G."/>
            <person name="Ongeri F."/>
            <person name="Palculict T."/>
            <person name="Patil S."/>
            <person name="Petrosino J."/>
            <person name="Pham C."/>
            <person name="Pham P."/>
            <person name="Pu L.-L."/>
            <person name="Qin X."/>
            <person name="Qu J."/>
            <person name="Reid J."/>
            <person name="Ross M."/>
            <person name="Ruth R."/>
            <person name="Saada N."/>
            <person name="San Lucas F."/>
            <person name="Santibanez J."/>
            <person name="Shang Y."/>
            <person name="Simmons D."/>
            <person name="Song X.-Z."/>
            <person name="Tang L.-Y."/>
            <person name="Thornton R."/>
            <person name="Warren J."/>
            <person name="Weissenberger G."/>
            <person name="Wilczek-Boney K."/>
            <person name="Worley K."/>
            <person name="Youmans B."/>
            <person name="Zhang J."/>
            <person name="Zhang L."/>
            <person name="Zhao Z."/>
            <person name="Zhou C."/>
            <person name="Zhu D."/>
            <person name="Zhu Y."/>
        </authorList>
    </citation>
    <scope>NUCLEOTIDE SEQUENCE [LARGE SCALE GENOMIC DNA]</scope>
    <source>
        <strain evidence="3 4">F0333</strain>
    </source>
</reference>
<dbReference type="AlphaFoldDB" id="N6XBX7"/>
<organism evidence="3 4">
    <name type="scientific">Schaalia cardiffensis F0333</name>
    <dbReference type="NCBI Taxonomy" id="888050"/>
    <lineage>
        <taxon>Bacteria</taxon>
        <taxon>Bacillati</taxon>
        <taxon>Actinomycetota</taxon>
        <taxon>Actinomycetes</taxon>
        <taxon>Actinomycetales</taxon>
        <taxon>Actinomycetaceae</taxon>
        <taxon>Schaalia</taxon>
    </lineage>
</organism>
<accession>N6XBX7</accession>
<dbReference type="Proteomes" id="UP000013015">
    <property type="component" value="Unassembled WGS sequence"/>
</dbReference>
<keyword evidence="2" id="KW-1133">Transmembrane helix</keyword>
<evidence type="ECO:0000256" key="1">
    <source>
        <dbReference type="SAM" id="MobiDB-lite"/>
    </source>
</evidence>
<dbReference type="PATRIC" id="fig|888050.3.peg.540"/>
<feature type="transmembrane region" description="Helical" evidence="2">
    <location>
        <begin position="6"/>
        <end position="24"/>
    </location>
</feature>
<evidence type="ECO:0000313" key="4">
    <source>
        <dbReference type="Proteomes" id="UP000013015"/>
    </source>
</evidence>
<comment type="caution">
    <text evidence="3">The sequence shown here is derived from an EMBL/GenBank/DDBJ whole genome shotgun (WGS) entry which is preliminary data.</text>
</comment>
<keyword evidence="2" id="KW-0812">Transmembrane</keyword>
<evidence type="ECO:0000256" key="2">
    <source>
        <dbReference type="SAM" id="Phobius"/>
    </source>
</evidence>
<protein>
    <submittedName>
        <fullName evidence="3">Uncharacterized protein</fullName>
    </submittedName>
</protein>
<gene>
    <name evidence="3" type="ORF">HMPREF9004_0564</name>
</gene>
<keyword evidence="4" id="KW-1185">Reference proteome</keyword>
<name>N6XBX7_9ACTO</name>
<evidence type="ECO:0000313" key="3">
    <source>
        <dbReference type="EMBL" id="ENO18693.1"/>
    </source>
</evidence>
<sequence>MELGGVIIVAAVFALLGLIPLLVARRTAITQNRENDRFSEHLRLLTNDPREVEACGKSTGPLLARKRTLPETNGGVMAQPSAKNSATRVDRRGSAAVKEIARLRARRAARLAAEAAAGQRRLLVSAIVALLTLIVAGAVVAASISWAWTLIPASMLTASLVASRIAAIHSEKIGAAELELLNELRSQAPQRRVKKSSAQGSENEDEDVAETEPPSDSAALALLRAAVEARANEVIERPTETIAVVATSRETRADEVVEASAEVSKDEAGEREAEAKEQGSDPDPIPATASVERCMWSVKSIPAPSYAMRGRVVGRAVHADTDLRGIPKVDARVPARPLQASVSGANALSTEDVVADQAVALDLDSVLDSRRAQ</sequence>
<dbReference type="HOGENOM" id="CLU_074290_0_0_11"/>
<dbReference type="EMBL" id="AQHZ01000009">
    <property type="protein sequence ID" value="ENO18693.1"/>
    <property type="molecule type" value="Genomic_DNA"/>
</dbReference>
<feature type="region of interest" description="Disordered" evidence="1">
    <location>
        <begin position="250"/>
        <end position="287"/>
    </location>
</feature>
<feature type="transmembrane region" description="Helical" evidence="2">
    <location>
        <begin position="122"/>
        <end position="148"/>
    </location>
</feature>
<dbReference type="RefSeq" id="WP_005962293.1">
    <property type="nucleotide sequence ID" value="NZ_CP040505.1"/>
</dbReference>
<proteinExistence type="predicted"/>
<feature type="region of interest" description="Disordered" evidence="1">
    <location>
        <begin position="189"/>
        <end position="215"/>
    </location>
</feature>
<keyword evidence="2" id="KW-0472">Membrane</keyword>